<accession>A0A6A1VR56</accession>
<comment type="caution">
    <text evidence="2">The sequence shown here is derived from an EMBL/GenBank/DDBJ whole genome shotgun (WGS) entry which is preliminary data.</text>
</comment>
<dbReference type="EMBL" id="RXIC02000022">
    <property type="protein sequence ID" value="KAB1215419.1"/>
    <property type="molecule type" value="Genomic_DNA"/>
</dbReference>
<dbReference type="PANTHER" id="PTHR35125:SF2">
    <property type="entry name" value="PROTEIN PATRONUS 2-LIKE"/>
    <property type="match status" value="1"/>
</dbReference>
<reference evidence="2 3" key="1">
    <citation type="journal article" date="2019" name="Plant Biotechnol. J.">
        <title>The red bayberry genome and genetic basis of sex determination.</title>
        <authorList>
            <person name="Jia H.M."/>
            <person name="Jia H.J."/>
            <person name="Cai Q.L."/>
            <person name="Wang Y."/>
            <person name="Zhao H.B."/>
            <person name="Yang W.F."/>
            <person name="Wang G.Y."/>
            <person name="Li Y.H."/>
            <person name="Zhan D.L."/>
            <person name="Shen Y.T."/>
            <person name="Niu Q.F."/>
            <person name="Chang L."/>
            <person name="Qiu J."/>
            <person name="Zhao L."/>
            <person name="Xie H.B."/>
            <person name="Fu W.Y."/>
            <person name="Jin J."/>
            <person name="Li X.W."/>
            <person name="Jiao Y."/>
            <person name="Zhou C.C."/>
            <person name="Tu T."/>
            <person name="Chai C.Y."/>
            <person name="Gao J.L."/>
            <person name="Fan L.J."/>
            <person name="van de Weg E."/>
            <person name="Wang J.Y."/>
            <person name="Gao Z.S."/>
        </authorList>
    </citation>
    <scope>NUCLEOTIDE SEQUENCE [LARGE SCALE GENOMIC DNA]</scope>
    <source>
        <tissue evidence="2">Leaves</tissue>
    </source>
</reference>
<keyword evidence="3" id="KW-1185">Reference proteome</keyword>
<name>A0A6A1VR56_9ROSI</name>
<dbReference type="GO" id="GO:0007346">
    <property type="term" value="P:regulation of mitotic cell cycle"/>
    <property type="evidence" value="ECO:0007669"/>
    <property type="project" value="InterPro"/>
</dbReference>
<dbReference type="Proteomes" id="UP000516437">
    <property type="component" value="Chromosome 4"/>
</dbReference>
<proteinExistence type="predicted"/>
<sequence length="178" mass="19243">MISGNSVKQSSYISTKKTIVSVGSRRALADLSNSEKPSTCLASKNLSRKLSLVDGEHNACKPASPSGANTSVLVEFSNSGKPSTLLASTKNHSNSAMPSSSKNMLLEQRQGKIQSPLRSWETVEIVELPEVKTPFQCSTSELLDMDLSSQQSRTFKSPNFALMDTPAFSSLLKPLNFE</sequence>
<dbReference type="OrthoDB" id="1902316at2759"/>
<protein>
    <submittedName>
        <fullName evidence="2">Uncharacterized protein</fullName>
    </submittedName>
</protein>
<gene>
    <name evidence="2" type="ORF">CJ030_MR4G016637</name>
</gene>
<dbReference type="AlphaFoldDB" id="A0A6A1VR56"/>
<feature type="region of interest" description="Disordered" evidence="1">
    <location>
        <begin position="83"/>
        <end position="103"/>
    </location>
</feature>
<evidence type="ECO:0000313" key="3">
    <source>
        <dbReference type="Proteomes" id="UP000516437"/>
    </source>
</evidence>
<dbReference type="PANTHER" id="PTHR35125">
    <property type="entry name" value="NEURON NAVIGATOR 1-LIKE-RELATED"/>
    <property type="match status" value="1"/>
</dbReference>
<evidence type="ECO:0000256" key="1">
    <source>
        <dbReference type="SAM" id="MobiDB-lite"/>
    </source>
</evidence>
<evidence type="ECO:0000313" key="2">
    <source>
        <dbReference type="EMBL" id="KAB1215419.1"/>
    </source>
</evidence>
<dbReference type="InterPro" id="IPR039326">
    <property type="entry name" value="Patronus"/>
</dbReference>
<organism evidence="2 3">
    <name type="scientific">Morella rubra</name>
    <name type="common">Chinese bayberry</name>
    <dbReference type="NCBI Taxonomy" id="262757"/>
    <lineage>
        <taxon>Eukaryota</taxon>
        <taxon>Viridiplantae</taxon>
        <taxon>Streptophyta</taxon>
        <taxon>Embryophyta</taxon>
        <taxon>Tracheophyta</taxon>
        <taxon>Spermatophyta</taxon>
        <taxon>Magnoliopsida</taxon>
        <taxon>eudicotyledons</taxon>
        <taxon>Gunneridae</taxon>
        <taxon>Pentapetalae</taxon>
        <taxon>rosids</taxon>
        <taxon>fabids</taxon>
        <taxon>Fagales</taxon>
        <taxon>Myricaceae</taxon>
        <taxon>Morella</taxon>
    </lineage>
</organism>